<protein>
    <recommendedName>
        <fullName evidence="4">Mitochondrial glycoprotein family protein</fullName>
    </recommendedName>
</protein>
<accession>V4SP13</accession>
<evidence type="ECO:0000256" key="1">
    <source>
        <dbReference type="SAM" id="MobiDB-lite"/>
    </source>
</evidence>
<dbReference type="PANTHER" id="PTHR10826">
    <property type="entry name" value="COMPLEMENT COMPONENT 1"/>
    <property type="match status" value="1"/>
</dbReference>
<name>V4SP13_CITCL</name>
<dbReference type="InterPro" id="IPR003428">
    <property type="entry name" value="MAM33"/>
</dbReference>
<dbReference type="InParanoid" id="V4SP13"/>
<dbReference type="Proteomes" id="UP000030687">
    <property type="component" value="Unassembled WGS sequence"/>
</dbReference>
<sequence length="273" mass="30911">MWRKEEGTVARASSPKTLNFKPKKFCRKMALNLMLRRASSSVLPCAIRAVGSQRTFRSAVSAVLRVEKTTLSRRTFIPLIQRFSTKPSSDENLIRVIESEIDCAEQPTADEIPDEFPFKIQDNPGERTILLTREYGDEIIKVEVDMPNPDDIEEEEGDGNEDEGADNRTSIPLVVSISKKNGTCLEFGVTAFSDEISIDSLSVKQPEASDDQLAYEGPDFGDLDENLQKAFHKYLEIRGIKASTTNFLQEYMINKDSKEYLGWLKNLKKFIEK</sequence>
<dbReference type="PANTHER" id="PTHR10826:SF27">
    <property type="entry name" value="OS06G0326500 PROTEIN"/>
    <property type="match status" value="1"/>
</dbReference>
<feature type="compositionally biased region" description="Acidic residues" evidence="1">
    <location>
        <begin position="148"/>
        <end position="164"/>
    </location>
</feature>
<evidence type="ECO:0000313" key="3">
    <source>
        <dbReference type="Proteomes" id="UP000030687"/>
    </source>
</evidence>
<dbReference type="Pfam" id="PF02330">
    <property type="entry name" value="MAM33"/>
    <property type="match status" value="1"/>
</dbReference>
<dbReference type="SUPFAM" id="SSF54529">
    <property type="entry name" value="Mitochondrial glycoprotein MAM33-like"/>
    <property type="match status" value="1"/>
</dbReference>
<dbReference type="Gene3D" id="3.10.280.10">
    <property type="entry name" value="Mitochondrial glycoprotein"/>
    <property type="match status" value="1"/>
</dbReference>
<dbReference type="InterPro" id="IPR036561">
    <property type="entry name" value="MAM33_sf"/>
</dbReference>
<reference evidence="2 3" key="1">
    <citation type="submission" date="2013-10" db="EMBL/GenBank/DDBJ databases">
        <authorList>
            <consortium name="International Citrus Genome Consortium"/>
            <person name="Jenkins J."/>
            <person name="Schmutz J."/>
            <person name="Prochnik S."/>
            <person name="Rokhsar D."/>
            <person name="Gmitter F."/>
            <person name="Ollitrault P."/>
            <person name="Machado M."/>
            <person name="Talon M."/>
            <person name="Wincker P."/>
            <person name="Jaillon O."/>
            <person name="Morgante M."/>
        </authorList>
    </citation>
    <scope>NUCLEOTIDE SEQUENCE</scope>
    <source>
        <strain evidence="3">cv. Clemenules</strain>
    </source>
</reference>
<proteinExistence type="predicted"/>
<evidence type="ECO:0008006" key="4">
    <source>
        <dbReference type="Google" id="ProtNLM"/>
    </source>
</evidence>
<dbReference type="EMBL" id="KI536861">
    <property type="protein sequence ID" value="ESR42422.1"/>
    <property type="molecule type" value="Genomic_DNA"/>
</dbReference>
<feature type="region of interest" description="Disordered" evidence="1">
    <location>
        <begin position="146"/>
        <end position="167"/>
    </location>
</feature>
<dbReference type="AlphaFoldDB" id="V4SP13"/>
<keyword evidence="3" id="KW-1185">Reference proteome</keyword>
<gene>
    <name evidence="2" type="ORF">CICLE_v10012447mg</name>
</gene>
<organism evidence="2 3">
    <name type="scientific">Citrus clementina</name>
    <name type="common">Clementine</name>
    <name type="synonym">Citrus deliciosa x Citrus sinensis</name>
    <dbReference type="NCBI Taxonomy" id="85681"/>
    <lineage>
        <taxon>Eukaryota</taxon>
        <taxon>Viridiplantae</taxon>
        <taxon>Streptophyta</taxon>
        <taxon>Embryophyta</taxon>
        <taxon>Tracheophyta</taxon>
        <taxon>Spermatophyta</taxon>
        <taxon>Magnoliopsida</taxon>
        <taxon>eudicotyledons</taxon>
        <taxon>Gunneridae</taxon>
        <taxon>Pentapetalae</taxon>
        <taxon>rosids</taxon>
        <taxon>malvids</taxon>
        <taxon>Sapindales</taxon>
        <taxon>Rutaceae</taxon>
        <taxon>Aurantioideae</taxon>
        <taxon>Citrus</taxon>
    </lineage>
</organism>
<dbReference type="GO" id="GO:0005759">
    <property type="term" value="C:mitochondrial matrix"/>
    <property type="evidence" value="ECO:0007669"/>
    <property type="project" value="InterPro"/>
</dbReference>
<dbReference type="STRING" id="85681.V4SP13"/>
<dbReference type="FunCoup" id="V4SP13">
    <property type="interactions" value="1007"/>
</dbReference>
<dbReference type="FunFam" id="3.10.280.10:FF:000002">
    <property type="entry name" value="Mitochondrial glycoprotein family protein"/>
    <property type="match status" value="1"/>
</dbReference>
<dbReference type="eggNOG" id="KOG2536">
    <property type="taxonomic scope" value="Eukaryota"/>
</dbReference>
<dbReference type="OMA" id="CEYMMSK"/>
<dbReference type="Gramene" id="ESR42422">
    <property type="protein sequence ID" value="ESR42422"/>
    <property type="gene ID" value="CICLE_v10012447mg"/>
</dbReference>
<dbReference type="KEGG" id="cic:CICLE_v10012447mg"/>
<evidence type="ECO:0000313" key="2">
    <source>
        <dbReference type="EMBL" id="ESR42422.1"/>
    </source>
</evidence>